<dbReference type="OrthoDB" id="2273311at2759"/>
<dbReference type="Proteomes" id="UP000053815">
    <property type="component" value="Unassembled WGS sequence"/>
</dbReference>
<dbReference type="InterPro" id="IPR026960">
    <property type="entry name" value="RVT-Znf"/>
</dbReference>
<evidence type="ECO:0000259" key="1">
    <source>
        <dbReference type="Pfam" id="PF13966"/>
    </source>
</evidence>
<dbReference type="STRING" id="91626.A0A0C9MJ34"/>
<dbReference type="Pfam" id="PF13966">
    <property type="entry name" value="zf-RVT"/>
    <property type="match status" value="1"/>
</dbReference>
<keyword evidence="3" id="KW-1185">Reference proteome</keyword>
<protein>
    <recommendedName>
        <fullName evidence="1">Reverse transcriptase zinc-binding domain-containing protein</fullName>
    </recommendedName>
</protein>
<dbReference type="AlphaFoldDB" id="A0A0C9MJ34"/>
<name>A0A0C9MJ34_9FUNG</name>
<evidence type="ECO:0000313" key="2">
    <source>
        <dbReference type="EMBL" id="GAN07434.1"/>
    </source>
</evidence>
<accession>A0A0C9MJ34</accession>
<gene>
    <name evidence="2" type="ORF">MAM1_0160c06931</name>
</gene>
<feature type="non-terminal residue" evidence="2">
    <location>
        <position position="528"/>
    </location>
</feature>
<organism evidence="2">
    <name type="scientific">Mucor ambiguus</name>
    <dbReference type="NCBI Taxonomy" id="91626"/>
    <lineage>
        <taxon>Eukaryota</taxon>
        <taxon>Fungi</taxon>
        <taxon>Fungi incertae sedis</taxon>
        <taxon>Mucoromycota</taxon>
        <taxon>Mucoromycotina</taxon>
        <taxon>Mucoromycetes</taxon>
        <taxon>Mucorales</taxon>
        <taxon>Mucorineae</taxon>
        <taxon>Mucoraceae</taxon>
        <taxon>Mucor</taxon>
    </lineage>
</organism>
<feature type="domain" description="Reverse transcriptase zinc-binding" evidence="1">
    <location>
        <begin position="366"/>
        <end position="439"/>
    </location>
</feature>
<proteinExistence type="predicted"/>
<reference evidence="2" key="1">
    <citation type="submission" date="2014-09" db="EMBL/GenBank/DDBJ databases">
        <title>Draft genome sequence of an oleaginous Mucoromycotina fungus Mucor ambiguus NBRC6742.</title>
        <authorList>
            <person name="Takeda I."/>
            <person name="Yamane N."/>
            <person name="Morita T."/>
            <person name="Tamano K."/>
            <person name="Machida M."/>
            <person name="Baker S."/>
            <person name="Koike H."/>
        </authorList>
    </citation>
    <scope>NUCLEOTIDE SEQUENCE</scope>
    <source>
        <strain evidence="2">NBRC 6742</strain>
    </source>
</reference>
<evidence type="ECO:0000313" key="3">
    <source>
        <dbReference type="Proteomes" id="UP000053815"/>
    </source>
</evidence>
<sequence length="528" mass="61032">MLDSTSTKHNRNNITEIFDRTSATPLQYLGFPIVQSKGQSNLVETNILNSLDRALQSHYQRGLSYKGKATVLNTLNLSKCWHSLRLFNPSKQLFQKVVSKLSAFMNDIQDTAKLRTVSWDLMTTRSIAEGGLGVINPRSQHLALQLRWAKPILTHTFQQTANSHSSLGIKVYWLKSCISFTSNLSLYLQRTVHPSPIDPTTEFNLNPDFHTALASKRQALLAVCPPFSPLTSLWIHLPMLDILHFPPTSLRVNMTPKSLMGSIASDFFYFDNMHNRLCRIIEQNAPKPTVARKLHNCLIQNHILLHPFFLKLLYPSSSQFTMGMSSSTFATFHREVLRIPHITSNSFRQEILRTTPLPRPTVSRITKRSWKLFWKSKMSFKSKNIWFQLIQNKTNTRVRLHRLLPEKVPSPLCPLCLPSELQHTAEHMFVTCQQVWFIWKTAIRYLLPHEHHLIRISQKSLITSLFSLCLPQHHTPTGPHHDMTIWFLFSSCLENIWKSYWQFSIHDTPFVPNATVTAIIRQFRNYCS</sequence>
<dbReference type="EMBL" id="DF836449">
    <property type="protein sequence ID" value="GAN07434.1"/>
    <property type="molecule type" value="Genomic_DNA"/>
</dbReference>